<dbReference type="PANTHER" id="PTHR38767">
    <property type="entry name" value="DNA POLYMERASE III SUBUNIT CHI"/>
    <property type="match status" value="1"/>
</dbReference>
<dbReference type="Gene3D" id="3.40.50.10110">
    <property type="entry name" value="DNA polymerase III subunit chi"/>
    <property type="match status" value="1"/>
</dbReference>
<dbReference type="EMBL" id="BMKA01000003">
    <property type="protein sequence ID" value="GGA24713.1"/>
    <property type="molecule type" value="Genomic_DNA"/>
</dbReference>
<name>A0A916R0Z0_9RHOB</name>
<dbReference type="NCBIfam" id="NF004347">
    <property type="entry name" value="PRK05728.1-4"/>
    <property type="match status" value="1"/>
</dbReference>
<dbReference type="AlphaFoldDB" id="A0A916R0Z0"/>
<dbReference type="Pfam" id="PF04364">
    <property type="entry name" value="DNA_pol3_chi"/>
    <property type="match status" value="1"/>
</dbReference>
<dbReference type="InterPro" id="IPR007459">
    <property type="entry name" value="DNA_pol3_chi"/>
</dbReference>
<dbReference type="GO" id="GO:0003677">
    <property type="term" value="F:DNA binding"/>
    <property type="evidence" value="ECO:0007669"/>
    <property type="project" value="InterPro"/>
</dbReference>
<accession>A0A916R0Z0</accession>
<dbReference type="RefSeq" id="WP_188676289.1">
    <property type="nucleotide sequence ID" value="NZ_BMKA01000003.1"/>
</dbReference>
<sequence length="155" mass="17439">MAEVFFYHLTRSRLEQALPDLLEKVRAKPWRALVRGREEGKLQHLDAALWQYREESFLPHGIAGGPNDSDQPILLTLSEDNPNNAEILLLTDGAKTTAEEVARYARVCLMFDGNNTEELTAAREDWKALTGAGIAAQYWAQEDGRWIKKAEKAAS</sequence>
<dbReference type="InterPro" id="IPR036768">
    <property type="entry name" value="PolIII_chi_sf"/>
</dbReference>
<comment type="caution">
    <text evidence="1">The sequence shown here is derived from an EMBL/GenBank/DDBJ whole genome shotgun (WGS) entry which is preliminary data.</text>
</comment>
<dbReference type="GO" id="GO:0032298">
    <property type="term" value="P:positive regulation of DNA-templated DNA replication initiation"/>
    <property type="evidence" value="ECO:0007669"/>
    <property type="project" value="TreeGrafter"/>
</dbReference>
<dbReference type="GO" id="GO:0003887">
    <property type="term" value="F:DNA-directed DNA polymerase activity"/>
    <property type="evidence" value="ECO:0007669"/>
    <property type="project" value="InterPro"/>
</dbReference>
<organism evidence="1 2">
    <name type="scientific">Neptunicoccus cionae</name>
    <dbReference type="NCBI Taxonomy" id="2035344"/>
    <lineage>
        <taxon>Bacteria</taxon>
        <taxon>Pseudomonadati</taxon>
        <taxon>Pseudomonadota</taxon>
        <taxon>Alphaproteobacteria</taxon>
        <taxon>Rhodobacterales</taxon>
        <taxon>Paracoccaceae</taxon>
        <taxon>Neptunicoccus</taxon>
    </lineage>
</organism>
<reference evidence="1" key="1">
    <citation type="journal article" date="2014" name="Int. J. Syst. Evol. Microbiol.">
        <title>Complete genome sequence of Corynebacterium casei LMG S-19264T (=DSM 44701T), isolated from a smear-ripened cheese.</title>
        <authorList>
            <consortium name="US DOE Joint Genome Institute (JGI-PGF)"/>
            <person name="Walter F."/>
            <person name="Albersmeier A."/>
            <person name="Kalinowski J."/>
            <person name="Ruckert C."/>
        </authorList>
    </citation>
    <scope>NUCLEOTIDE SEQUENCE</scope>
    <source>
        <strain evidence="1">CGMCC 1.15880</strain>
    </source>
</reference>
<evidence type="ECO:0000313" key="2">
    <source>
        <dbReference type="Proteomes" id="UP000628017"/>
    </source>
</evidence>
<keyword evidence="2" id="KW-1185">Reference proteome</keyword>
<dbReference type="Proteomes" id="UP000628017">
    <property type="component" value="Unassembled WGS sequence"/>
</dbReference>
<reference evidence="1" key="2">
    <citation type="submission" date="2020-09" db="EMBL/GenBank/DDBJ databases">
        <authorList>
            <person name="Sun Q."/>
            <person name="Zhou Y."/>
        </authorList>
    </citation>
    <scope>NUCLEOTIDE SEQUENCE</scope>
    <source>
        <strain evidence="1">CGMCC 1.15880</strain>
    </source>
</reference>
<gene>
    <name evidence="1" type="ORF">GCM10011498_27150</name>
</gene>
<dbReference type="PANTHER" id="PTHR38767:SF1">
    <property type="entry name" value="DNA POLYMERASE III SUBUNIT CHI"/>
    <property type="match status" value="1"/>
</dbReference>
<dbReference type="SUPFAM" id="SSF102400">
    <property type="entry name" value="DNA polymerase III chi subunit"/>
    <property type="match status" value="1"/>
</dbReference>
<protein>
    <submittedName>
        <fullName evidence="1">DNA polymerase III subunit chi</fullName>
    </submittedName>
</protein>
<proteinExistence type="predicted"/>
<evidence type="ECO:0000313" key="1">
    <source>
        <dbReference type="EMBL" id="GGA24713.1"/>
    </source>
</evidence>
<dbReference type="GO" id="GO:0006260">
    <property type="term" value="P:DNA replication"/>
    <property type="evidence" value="ECO:0007669"/>
    <property type="project" value="InterPro"/>
</dbReference>